<feature type="transmembrane region" description="Helical" evidence="5">
    <location>
        <begin position="6"/>
        <end position="26"/>
    </location>
</feature>
<comment type="subcellular location">
    <subcellularLocation>
        <location evidence="1">Cell envelope</location>
    </subcellularLocation>
</comment>
<dbReference type="Proteomes" id="UP000295341">
    <property type="component" value="Unassembled WGS sequence"/>
</dbReference>
<feature type="transmembrane region" description="Helical" evidence="5">
    <location>
        <begin position="109"/>
        <end position="130"/>
    </location>
</feature>
<keyword evidence="7" id="KW-0413">Isomerase</keyword>
<dbReference type="GO" id="GO:0030313">
    <property type="term" value="C:cell envelope"/>
    <property type="evidence" value="ECO:0007669"/>
    <property type="project" value="UniProtKB-SubCell"/>
</dbReference>
<feature type="transmembrane region" description="Helical" evidence="5">
    <location>
        <begin position="47"/>
        <end position="64"/>
    </location>
</feature>
<evidence type="ECO:0000259" key="6">
    <source>
        <dbReference type="PROSITE" id="PS51352"/>
    </source>
</evidence>
<dbReference type="PANTHER" id="PTHR42852">
    <property type="entry name" value="THIOL:DISULFIDE INTERCHANGE PROTEIN DSBE"/>
    <property type="match status" value="1"/>
</dbReference>
<dbReference type="OrthoDB" id="9796554at2"/>
<sequence length="275" mass="29835">MLSLGPLPMPVVILLLALSCSLGVAYTLERLRPGGGWRRQASQLVDLLLAGLLTARLAFVLRWWPEYMAEPLSILMIHDGGFLALPGVAGSVAFGLWLTRHDPGIRRPLGAAMFAGLFAWAALSNGLRLFQQHSVSIPGIALLTLDGRPTRLSDFQGRPLVVNLWASWCPPCRREMPVLEAAQDEYADTQFVFVNQREPASAVIAYLQRAGVRIEQVLLDTEGTVAASFQTPGLPATLFFDAEGRLRETHLGPITTASFAAKLAAIRGNEAAIAR</sequence>
<reference evidence="7 8" key="1">
    <citation type="submission" date="2019-03" db="EMBL/GenBank/DDBJ databases">
        <title>Genomic Encyclopedia of Type Strains, Phase IV (KMG-IV): sequencing the most valuable type-strain genomes for metagenomic binning, comparative biology and taxonomic classification.</title>
        <authorList>
            <person name="Goeker M."/>
        </authorList>
    </citation>
    <scope>NUCLEOTIDE SEQUENCE [LARGE SCALE GENOMIC DNA]</scope>
    <source>
        <strain evidence="7 8">DSM 26377</strain>
    </source>
</reference>
<dbReference type="InterPro" id="IPR013740">
    <property type="entry name" value="Redoxin"/>
</dbReference>
<feature type="transmembrane region" description="Helical" evidence="5">
    <location>
        <begin position="76"/>
        <end position="97"/>
    </location>
</feature>
<organism evidence="7 8">
    <name type="scientific">Panacagrimonas perspica</name>
    <dbReference type="NCBI Taxonomy" id="381431"/>
    <lineage>
        <taxon>Bacteria</taxon>
        <taxon>Pseudomonadati</taxon>
        <taxon>Pseudomonadota</taxon>
        <taxon>Gammaproteobacteria</taxon>
        <taxon>Nevskiales</taxon>
        <taxon>Nevskiaceae</taxon>
        <taxon>Panacagrimonas</taxon>
    </lineage>
</organism>
<dbReference type="SUPFAM" id="SSF52833">
    <property type="entry name" value="Thioredoxin-like"/>
    <property type="match status" value="1"/>
</dbReference>
<keyword evidence="4" id="KW-0676">Redox-active center</keyword>
<dbReference type="InterPro" id="IPR001640">
    <property type="entry name" value="Lgt"/>
</dbReference>
<proteinExistence type="predicted"/>
<keyword evidence="8" id="KW-1185">Reference proteome</keyword>
<dbReference type="Gene3D" id="3.40.30.10">
    <property type="entry name" value="Glutaredoxin"/>
    <property type="match status" value="1"/>
</dbReference>
<dbReference type="CDD" id="cd02966">
    <property type="entry name" value="TlpA_like_family"/>
    <property type="match status" value="1"/>
</dbReference>
<accession>A0A4R7NYT3</accession>
<dbReference type="InterPro" id="IPR013766">
    <property type="entry name" value="Thioredoxin_domain"/>
</dbReference>
<name>A0A4R7NYT3_9GAMM</name>
<dbReference type="GO" id="GO:0005886">
    <property type="term" value="C:plasma membrane"/>
    <property type="evidence" value="ECO:0007669"/>
    <property type="project" value="InterPro"/>
</dbReference>
<feature type="domain" description="Thioredoxin" evidence="6">
    <location>
        <begin position="131"/>
        <end position="268"/>
    </location>
</feature>
<dbReference type="GO" id="GO:0016853">
    <property type="term" value="F:isomerase activity"/>
    <property type="evidence" value="ECO:0007669"/>
    <property type="project" value="UniProtKB-KW"/>
</dbReference>
<dbReference type="EMBL" id="SOBT01000010">
    <property type="protein sequence ID" value="TDU26505.1"/>
    <property type="molecule type" value="Genomic_DNA"/>
</dbReference>
<keyword evidence="2" id="KW-0201">Cytochrome c-type biogenesis</keyword>
<dbReference type="Pfam" id="PF01790">
    <property type="entry name" value="LGT"/>
    <property type="match status" value="1"/>
</dbReference>
<evidence type="ECO:0000256" key="2">
    <source>
        <dbReference type="ARBA" id="ARBA00022748"/>
    </source>
</evidence>
<evidence type="ECO:0000256" key="4">
    <source>
        <dbReference type="ARBA" id="ARBA00023284"/>
    </source>
</evidence>
<keyword evidence="3" id="KW-1015">Disulfide bond</keyword>
<dbReference type="GO" id="GO:0008961">
    <property type="term" value="F:phosphatidylglycerol-prolipoprotein diacylglyceryl transferase activity"/>
    <property type="evidence" value="ECO:0007669"/>
    <property type="project" value="InterPro"/>
</dbReference>
<dbReference type="InterPro" id="IPR050553">
    <property type="entry name" value="Thioredoxin_ResA/DsbE_sf"/>
</dbReference>
<dbReference type="PROSITE" id="PS00194">
    <property type="entry name" value="THIOREDOXIN_1"/>
    <property type="match status" value="1"/>
</dbReference>
<dbReference type="PROSITE" id="PS51352">
    <property type="entry name" value="THIOREDOXIN_2"/>
    <property type="match status" value="1"/>
</dbReference>
<evidence type="ECO:0000313" key="7">
    <source>
        <dbReference type="EMBL" id="TDU26505.1"/>
    </source>
</evidence>
<comment type="caution">
    <text evidence="7">The sequence shown here is derived from an EMBL/GenBank/DDBJ whole genome shotgun (WGS) entry which is preliminary data.</text>
</comment>
<dbReference type="GO" id="GO:0015036">
    <property type="term" value="F:disulfide oxidoreductase activity"/>
    <property type="evidence" value="ECO:0007669"/>
    <property type="project" value="UniProtKB-ARBA"/>
</dbReference>
<evidence type="ECO:0000256" key="1">
    <source>
        <dbReference type="ARBA" id="ARBA00004196"/>
    </source>
</evidence>
<dbReference type="InterPro" id="IPR017937">
    <property type="entry name" value="Thioredoxin_CS"/>
</dbReference>
<dbReference type="GO" id="GO:0042158">
    <property type="term" value="P:lipoprotein biosynthetic process"/>
    <property type="evidence" value="ECO:0007669"/>
    <property type="project" value="InterPro"/>
</dbReference>
<dbReference type="GO" id="GO:0017004">
    <property type="term" value="P:cytochrome complex assembly"/>
    <property type="evidence" value="ECO:0007669"/>
    <property type="project" value="UniProtKB-KW"/>
</dbReference>
<evidence type="ECO:0000256" key="5">
    <source>
        <dbReference type="SAM" id="Phobius"/>
    </source>
</evidence>
<dbReference type="Pfam" id="PF08534">
    <property type="entry name" value="Redoxin"/>
    <property type="match status" value="1"/>
</dbReference>
<keyword evidence="5" id="KW-0812">Transmembrane</keyword>
<keyword evidence="5" id="KW-0472">Membrane</keyword>
<keyword evidence="5" id="KW-1133">Transmembrane helix</keyword>
<gene>
    <name evidence="7" type="ORF">DFR24_3531</name>
</gene>
<protein>
    <submittedName>
        <fullName evidence="7">Thiol-disulfide isomerase/thioredoxin</fullName>
    </submittedName>
</protein>
<dbReference type="InterPro" id="IPR036249">
    <property type="entry name" value="Thioredoxin-like_sf"/>
</dbReference>
<evidence type="ECO:0000256" key="3">
    <source>
        <dbReference type="ARBA" id="ARBA00023157"/>
    </source>
</evidence>
<dbReference type="RefSeq" id="WP_133882704.1">
    <property type="nucleotide sequence ID" value="NZ_MWIN01000019.1"/>
</dbReference>
<dbReference type="PANTHER" id="PTHR42852:SF6">
    <property type="entry name" value="THIOL:DISULFIDE INTERCHANGE PROTEIN DSBE"/>
    <property type="match status" value="1"/>
</dbReference>
<evidence type="ECO:0000313" key="8">
    <source>
        <dbReference type="Proteomes" id="UP000295341"/>
    </source>
</evidence>
<dbReference type="AlphaFoldDB" id="A0A4R7NYT3"/>